<evidence type="ECO:0000256" key="3">
    <source>
        <dbReference type="ARBA" id="ARBA00022552"/>
    </source>
</evidence>
<keyword evidence="5" id="KW-0687">Ribonucleoprotein</keyword>
<feature type="compositionally biased region" description="Acidic residues" evidence="7">
    <location>
        <begin position="113"/>
        <end position="132"/>
    </location>
</feature>
<feature type="region of interest" description="Disordered" evidence="7">
    <location>
        <begin position="60"/>
        <end position="187"/>
    </location>
</feature>
<evidence type="ECO:0000256" key="1">
    <source>
        <dbReference type="ARBA" id="ARBA00004604"/>
    </source>
</evidence>
<proteinExistence type="inferred from homology"/>
<reference evidence="8" key="1">
    <citation type="submission" date="2016-10" db="EMBL/GenBank/DDBJ databases">
        <authorList>
            <person name="Benchimol M."/>
            <person name="Almeida L.G."/>
            <person name="Vasconcelos A.T."/>
            <person name="Perreira-Neves A."/>
            <person name="Rosa I.A."/>
            <person name="Tasca T."/>
            <person name="Bogo M.R."/>
            <person name="de Souza W."/>
        </authorList>
    </citation>
    <scope>NUCLEOTIDE SEQUENCE [LARGE SCALE GENOMIC DNA]</scope>
    <source>
        <strain evidence="8">K</strain>
    </source>
</reference>
<comment type="subcellular location">
    <subcellularLocation>
        <location evidence="1">Nucleus</location>
        <location evidence="1">Nucleolus</location>
    </subcellularLocation>
</comment>
<dbReference type="Proteomes" id="UP000179807">
    <property type="component" value="Unassembled WGS sequence"/>
</dbReference>
<evidence type="ECO:0000256" key="6">
    <source>
        <dbReference type="ARBA" id="ARBA00029455"/>
    </source>
</evidence>
<evidence type="ECO:0000313" key="8">
    <source>
        <dbReference type="EMBL" id="OHT13534.1"/>
    </source>
</evidence>
<gene>
    <name evidence="8" type="ORF">TRFO_03265</name>
</gene>
<dbReference type="Pfam" id="PF04006">
    <property type="entry name" value="Mpp10"/>
    <property type="match status" value="1"/>
</dbReference>
<feature type="compositionally biased region" description="Basic and acidic residues" evidence="7">
    <location>
        <begin position="352"/>
        <end position="361"/>
    </location>
</feature>
<feature type="compositionally biased region" description="Acidic residues" evidence="7">
    <location>
        <begin position="164"/>
        <end position="180"/>
    </location>
</feature>
<evidence type="ECO:0000256" key="7">
    <source>
        <dbReference type="SAM" id="MobiDB-lite"/>
    </source>
</evidence>
<protein>
    <submittedName>
        <fullName evidence="8">Mpp10 protein</fullName>
    </submittedName>
</protein>
<feature type="compositionally biased region" description="Basic and acidic residues" evidence="7">
    <location>
        <begin position="395"/>
        <end position="405"/>
    </location>
</feature>
<dbReference type="InterPro" id="IPR012173">
    <property type="entry name" value="Mpp10"/>
</dbReference>
<dbReference type="GO" id="GO:0006364">
    <property type="term" value="P:rRNA processing"/>
    <property type="evidence" value="ECO:0007669"/>
    <property type="project" value="UniProtKB-KW"/>
</dbReference>
<feature type="region of interest" description="Disordered" evidence="7">
    <location>
        <begin position="352"/>
        <end position="414"/>
    </location>
</feature>
<evidence type="ECO:0000313" key="9">
    <source>
        <dbReference type="Proteomes" id="UP000179807"/>
    </source>
</evidence>
<evidence type="ECO:0000256" key="2">
    <source>
        <dbReference type="ARBA" id="ARBA00022517"/>
    </source>
</evidence>
<name>A0A1J4KV12_9EUKA</name>
<dbReference type="GO" id="GO:0032040">
    <property type="term" value="C:small-subunit processome"/>
    <property type="evidence" value="ECO:0007669"/>
    <property type="project" value="TreeGrafter"/>
</dbReference>
<feature type="compositionally biased region" description="Basic and acidic residues" evidence="7">
    <location>
        <begin position="373"/>
        <end position="385"/>
    </location>
</feature>
<dbReference type="AlphaFoldDB" id="A0A1J4KV12"/>
<dbReference type="GeneID" id="94825889"/>
<evidence type="ECO:0000256" key="5">
    <source>
        <dbReference type="ARBA" id="ARBA00023274"/>
    </source>
</evidence>
<feature type="region of interest" description="Disordered" evidence="7">
    <location>
        <begin position="438"/>
        <end position="461"/>
    </location>
</feature>
<dbReference type="EMBL" id="MLAK01000509">
    <property type="protein sequence ID" value="OHT13534.1"/>
    <property type="molecule type" value="Genomic_DNA"/>
</dbReference>
<dbReference type="GO" id="GO:0005732">
    <property type="term" value="C:sno(s)RNA-containing ribonucleoprotein complex"/>
    <property type="evidence" value="ECO:0007669"/>
    <property type="project" value="InterPro"/>
</dbReference>
<evidence type="ECO:0000256" key="4">
    <source>
        <dbReference type="ARBA" id="ARBA00023242"/>
    </source>
</evidence>
<dbReference type="GO" id="GO:0034457">
    <property type="term" value="C:Mpp10 complex"/>
    <property type="evidence" value="ECO:0007669"/>
    <property type="project" value="InterPro"/>
</dbReference>
<keyword evidence="4" id="KW-0539">Nucleus</keyword>
<keyword evidence="9" id="KW-1185">Reference proteome</keyword>
<dbReference type="PANTHER" id="PTHR17039">
    <property type="entry name" value="U3 SMALL NUCLEOLAR RIBONUCLEOPROTEIN PROTEIN MPP10"/>
    <property type="match status" value="1"/>
</dbReference>
<sequence>MPDPSAKYYIWEQINRQNQELIEAASNVDFDADENDIAEEEEEEAIDEFDRNLMFGEEEDEAQFKKGKSFGNPEIDENQEFDENLENFNDDDDYDDDEQELKESIDKVHISEMEDNDEDEGDDLVDGEDDEEFQKLLLAEDDERGNANFTYEDLYGDRPPMSDADIDVDGDMEPDNEDAPLDPRQKQIKEIEDRLISKKPWEMSGETLAANRPVDSLADIDIDFDFTSTEPPEPPTTSELEQLLLARIESMNFDDVVRKKKPTETAREIFQLNTEKSKVGLADEYANEYLKVLQRNAGEDTENQLTAQQKQALDLWASLEHELNKFTERRYIARRPRENIQITQGVSLDVEEKPEATKAPEEIMAPAGSTRQMKGDSEVSHDERKAARRVHKEKHMREKEAKDAAKGILYSETGRDGAEVKIQQDIKKLMEGKLQGVDTVMPGGSLAEEKKKKNGNNKFLL</sequence>
<accession>A0A1J4KV12</accession>
<feature type="compositionally biased region" description="Basic and acidic residues" evidence="7">
    <location>
        <begin position="101"/>
        <end position="112"/>
    </location>
</feature>
<dbReference type="OrthoDB" id="445326at2759"/>
<keyword evidence="2" id="KW-0690">Ribosome biogenesis</keyword>
<dbReference type="PANTHER" id="PTHR17039:SF0">
    <property type="entry name" value="U3 SMALL NUCLEOLAR RIBONUCLEOPROTEIN PROTEIN MPP10"/>
    <property type="match status" value="1"/>
</dbReference>
<dbReference type="VEuPathDB" id="TrichDB:TRFO_03265"/>
<keyword evidence="3" id="KW-0698">rRNA processing</keyword>
<comment type="caution">
    <text evidence="8">The sequence shown here is derived from an EMBL/GenBank/DDBJ whole genome shotgun (WGS) entry which is preliminary data.</text>
</comment>
<feature type="compositionally biased region" description="Acidic residues" evidence="7">
    <location>
        <begin position="74"/>
        <end position="100"/>
    </location>
</feature>
<comment type="similarity">
    <text evidence="6">Belongs to the MPP10 family.</text>
</comment>
<dbReference type="RefSeq" id="XP_068366670.1">
    <property type="nucleotide sequence ID" value="XM_068491185.1"/>
</dbReference>
<organism evidence="8 9">
    <name type="scientific">Tritrichomonas foetus</name>
    <dbReference type="NCBI Taxonomy" id="1144522"/>
    <lineage>
        <taxon>Eukaryota</taxon>
        <taxon>Metamonada</taxon>
        <taxon>Parabasalia</taxon>
        <taxon>Tritrichomonadida</taxon>
        <taxon>Tritrichomonadidae</taxon>
        <taxon>Tritrichomonas</taxon>
    </lineage>
</organism>